<evidence type="ECO:0000256" key="1">
    <source>
        <dbReference type="SAM" id="MobiDB-lite"/>
    </source>
</evidence>
<dbReference type="OrthoDB" id="1470350at2759"/>
<organism evidence="2 3">
    <name type="scientific">Mucuna pruriens</name>
    <name type="common">Velvet bean</name>
    <name type="synonym">Dolichos pruriens</name>
    <dbReference type="NCBI Taxonomy" id="157652"/>
    <lineage>
        <taxon>Eukaryota</taxon>
        <taxon>Viridiplantae</taxon>
        <taxon>Streptophyta</taxon>
        <taxon>Embryophyta</taxon>
        <taxon>Tracheophyta</taxon>
        <taxon>Spermatophyta</taxon>
        <taxon>Magnoliopsida</taxon>
        <taxon>eudicotyledons</taxon>
        <taxon>Gunneridae</taxon>
        <taxon>Pentapetalae</taxon>
        <taxon>rosids</taxon>
        <taxon>fabids</taxon>
        <taxon>Fabales</taxon>
        <taxon>Fabaceae</taxon>
        <taxon>Papilionoideae</taxon>
        <taxon>50 kb inversion clade</taxon>
        <taxon>NPAAA clade</taxon>
        <taxon>indigoferoid/millettioid clade</taxon>
        <taxon>Phaseoleae</taxon>
        <taxon>Mucuna</taxon>
    </lineage>
</organism>
<dbReference type="Proteomes" id="UP000257109">
    <property type="component" value="Unassembled WGS sequence"/>
</dbReference>
<comment type="caution">
    <text evidence="2">The sequence shown here is derived from an EMBL/GenBank/DDBJ whole genome shotgun (WGS) entry which is preliminary data.</text>
</comment>
<feature type="non-terminal residue" evidence="2">
    <location>
        <position position="1"/>
    </location>
</feature>
<dbReference type="EMBL" id="QJKJ01010569">
    <property type="protein sequence ID" value="RDX73311.1"/>
    <property type="molecule type" value="Genomic_DNA"/>
</dbReference>
<sequence length="92" mass="10558">MRQTNRNTEIERVDGTYGRADPESEKQLDQFLDKAVDEDVSKRGHDGHGDVDEGQNDFLDILLWIQKTHTLGFQIDRTIIKALILVAYDVDN</sequence>
<feature type="compositionally biased region" description="Basic and acidic residues" evidence="1">
    <location>
        <begin position="8"/>
        <end position="25"/>
    </location>
</feature>
<feature type="region of interest" description="Disordered" evidence="1">
    <location>
        <begin position="1"/>
        <end position="25"/>
    </location>
</feature>
<gene>
    <name evidence="2" type="primary">CYP71A22</name>
    <name evidence="2" type="ORF">CR513_47104</name>
</gene>
<keyword evidence="3" id="KW-1185">Reference proteome</keyword>
<evidence type="ECO:0000313" key="3">
    <source>
        <dbReference type="Proteomes" id="UP000257109"/>
    </source>
</evidence>
<accession>A0A371F4W1</accession>
<proteinExistence type="predicted"/>
<protein>
    <submittedName>
        <fullName evidence="2">Cytochrome P450 71A22</fullName>
    </submittedName>
</protein>
<reference evidence="2" key="1">
    <citation type="submission" date="2018-05" db="EMBL/GenBank/DDBJ databases">
        <title>Draft genome of Mucuna pruriens seed.</title>
        <authorList>
            <person name="Nnadi N.E."/>
            <person name="Vos R."/>
            <person name="Hasami M.H."/>
            <person name="Devisetty U.K."/>
            <person name="Aguiy J.C."/>
        </authorList>
    </citation>
    <scope>NUCLEOTIDE SEQUENCE [LARGE SCALE GENOMIC DNA]</scope>
    <source>
        <strain evidence="2">JCA_2017</strain>
    </source>
</reference>
<evidence type="ECO:0000313" key="2">
    <source>
        <dbReference type="EMBL" id="RDX73311.1"/>
    </source>
</evidence>
<dbReference type="AlphaFoldDB" id="A0A371F4W1"/>
<name>A0A371F4W1_MUCPR</name>